<keyword evidence="3" id="KW-1185">Reference proteome</keyword>
<evidence type="ECO:0000256" key="1">
    <source>
        <dbReference type="SAM" id="Phobius"/>
    </source>
</evidence>
<evidence type="ECO:0000313" key="2">
    <source>
        <dbReference type="EMBL" id="MBB4700178.1"/>
    </source>
</evidence>
<evidence type="ECO:0008006" key="4">
    <source>
        <dbReference type="Google" id="ProtNLM"/>
    </source>
</evidence>
<feature type="transmembrane region" description="Helical" evidence="1">
    <location>
        <begin position="34"/>
        <end position="53"/>
    </location>
</feature>
<accession>A0A7W7G729</accession>
<protein>
    <recommendedName>
        <fullName evidence="4">ABC transporter permease</fullName>
    </recommendedName>
</protein>
<reference evidence="2 3" key="1">
    <citation type="submission" date="2020-08" db="EMBL/GenBank/DDBJ databases">
        <title>Sequencing the genomes of 1000 actinobacteria strains.</title>
        <authorList>
            <person name="Klenk H.-P."/>
        </authorList>
    </citation>
    <scope>NUCLEOTIDE SEQUENCE [LARGE SCALE GENOMIC DNA]</scope>
    <source>
        <strain evidence="2 3">DSM 45784</strain>
    </source>
</reference>
<dbReference type="AlphaFoldDB" id="A0A7W7G729"/>
<gene>
    <name evidence="2" type="ORF">BJ982_001722</name>
</gene>
<proteinExistence type="predicted"/>
<keyword evidence="1" id="KW-1133">Transmembrane helix</keyword>
<dbReference type="RefSeq" id="WP_184878141.1">
    <property type="nucleotide sequence ID" value="NZ_BOOV01000008.1"/>
</dbReference>
<evidence type="ECO:0000313" key="3">
    <source>
        <dbReference type="Proteomes" id="UP000542210"/>
    </source>
</evidence>
<organism evidence="2 3">
    <name type="scientific">Sphaerisporangium siamense</name>
    <dbReference type="NCBI Taxonomy" id="795645"/>
    <lineage>
        <taxon>Bacteria</taxon>
        <taxon>Bacillati</taxon>
        <taxon>Actinomycetota</taxon>
        <taxon>Actinomycetes</taxon>
        <taxon>Streptosporangiales</taxon>
        <taxon>Streptosporangiaceae</taxon>
        <taxon>Sphaerisporangium</taxon>
    </lineage>
</organism>
<keyword evidence="1" id="KW-0472">Membrane</keyword>
<sequence>MSPALDALLPVSAGRNLLLDPAGDDLTAGPWHPAAVLVAWPLIATLAAGVLLARRDA</sequence>
<dbReference type="EMBL" id="JACHND010000001">
    <property type="protein sequence ID" value="MBB4700178.1"/>
    <property type="molecule type" value="Genomic_DNA"/>
</dbReference>
<name>A0A7W7G729_9ACTN</name>
<keyword evidence="1" id="KW-0812">Transmembrane</keyword>
<dbReference type="Proteomes" id="UP000542210">
    <property type="component" value="Unassembled WGS sequence"/>
</dbReference>
<comment type="caution">
    <text evidence="2">The sequence shown here is derived from an EMBL/GenBank/DDBJ whole genome shotgun (WGS) entry which is preliminary data.</text>
</comment>